<keyword evidence="3 8" id="KW-0028">Amino-acid biosynthesis</keyword>
<comment type="similarity">
    <text evidence="8">Belongs to the TrpC family.</text>
</comment>
<dbReference type="EC" id="4.1.1.48" evidence="8"/>
<dbReference type="GO" id="GO:0000162">
    <property type="term" value="P:L-tryptophan biosynthetic process"/>
    <property type="evidence" value="ECO:0007669"/>
    <property type="project" value="UniProtKB-UniRule"/>
</dbReference>
<evidence type="ECO:0000256" key="3">
    <source>
        <dbReference type="ARBA" id="ARBA00022605"/>
    </source>
</evidence>
<keyword evidence="7 8" id="KW-0456">Lyase</keyword>
<reference evidence="10 11" key="1">
    <citation type="submission" date="2019-03" db="EMBL/GenBank/DDBJ databases">
        <title>Genomic Encyclopedia of Type Strains, Phase IV (KMG-IV): sequencing the most valuable type-strain genomes for metagenomic binning, comparative biology and taxonomic classification.</title>
        <authorList>
            <person name="Goeker M."/>
        </authorList>
    </citation>
    <scope>NUCLEOTIDE SEQUENCE [LARGE SCALE GENOMIC DNA]</scope>
    <source>
        <strain evidence="10 11">DSM 25964</strain>
    </source>
</reference>
<comment type="caution">
    <text evidence="10">The sequence shown here is derived from an EMBL/GenBank/DDBJ whole genome shotgun (WGS) entry which is preliminary data.</text>
</comment>
<dbReference type="HAMAP" id="MF_00134_B">
    <property type="entry name" value="IGPS_B"/>
    <property type="match status" value="1"/>
</dbReference>
<dbReference type="PANTHER" id="PTHR22854:SF2">
    <property type="entry name" value="INDOLE-3-GLYCEROL-PHOSPHATE SYNTHASE"/>
    <property type="match status" value="1"/>
</dbReference>
<evidence type="ECO:0000259" key="9">
    <source>
        <dbReference type="Pfam" id="PF00218"/>
    </source>
</evidence>
<feature type="domain" description="Indole-3-glycerol phosphate synthase" evidence="9">
    <location>
        <begin position="9"/>
        <end position="243"/>
    </location>
</feature>
<keyword evidence="6 8" id="KW-0057">Aromatic amino acid biosynthesis</keyword>
<dbReference type="GO" id="GO:0004425">
    <property type="term" value="F:indole-3-glycerol-phosphate synthase activity"/>
    <property type="evidence" value="ECO:0007669"/>
    <property type="project" value="UniProtKB-UniRule"/>
</dbReference>
<dbReference type="OrthoDB" id="9804217at2"/>
<evidence type="ECO:0000313" key="10">
    <source>
        <dbReference type="EMBL" id="TDY60906.1"/>
    </source>
</evidence>
<keyword evidence="5 8" id="KW-0822">Tryptophan biosynthesis</keyword>
<dbReference type="NCBIfam" id="NF001377">
    <property type="entry name" value="PRK00278.2-4"/>
    <property type="match status" value="1"/>
</dbReference>
<dbReference type="AlphaFoldDB" id="A0A4R8MB24"/>
<dbReference type="InterPro" id="IPR011060">
    <property type="entry name" value="RibuloseP-bd_barrel"/>
</dbReference>
<comment type="catalytic activity">
    <reaction evidence="1 8">
        <text>1-(2-carboxyphenylamino)-1-deoxy-D-ribulose 5-phosphate + H(+) = (1S,2R)-1-C-(indol-3-yl)glycerol 3-phosphate + CO2 + H2O</text>
        <dbReference type="Rhea" id="RHEA:23476"/>
        <dbReference type="ChEBI" id="CHEBI:15377"/>
        <dbReference type="ChEBI" id="CHEBI:15378"/>
        <dbReference type="ChEBI" id="CHEBI:16526"/>
        <dbReference type="ChEBI" id="CHEBI:58613"/>
        <dbReference type="ChEBI" id="CHEBI:58866"/>
        <dbReference type="EC" id="4.1.1.48"/>
    </reaction>
</comment>
<dbReference type="UniPathway" id="UPA00035">
    <property type="reaction ID" value="UER00043"/>
</dbReference>
<organism evidence="10 11">
    <name type="scientific">Aminivibrio pyruvatiphilus</name>
    <dbReference type="NCBI Taxonomy" id="1005740"/>
    <lineage>
        <taxon>Bacteria</taxon>
        <taxon>Thermotogati</taxon>
        <taxon>Synergistota</taxon>
        <taxon>Synergistia</taxon>
        <taxon>Synergistales</taxon>
        <taxon>Aminobacteriaceae</taxon>
        <taxon>Aminivibrio</taxon>
    </lineage>
</organism>
<comment type="pathway">
    <text evidence="2 8">Amino-acid biosynthesis; L-tryptophan biosynthesis; L-tryptophan from chorismate: step 4/5.</text>
</comment>
<dbReference type="Gene3D" id="3.20.20.70">
    <property type="entry name" value="Aldolase class I"/>
    <property type="match status" value="1"/>
</dbReference>
<keyword evidence="4 8" id="KW-0210">Decarboxylase</keyword>
<dbReference type="PROSITE" id="PS00614">
    <property type="entry name" value="IGPS"/>
    <property type="match status" value="1"/>
</dbReference>
<evidence type="ECO:0000256" key="7">
    <source>
        <dbReference type="ARBA" id="ARBA00023239"/>
    </source>
</evidence>
<dbReference type="InterPro" id="IPR045186">
    <property type="entry name" value="Indole-3-glycerol_P_synth"/>
</dbReference>
<dbReference type="InterPro" id="IPR013798">
    <property type="entry name" value="Indole-3-glycerol_P_synth_dom"/>
</dbReference>
<dbReference type="GO" id="GO:0004640">
    <property type="term" value="F:phosphoribosylanthranilate isomerase activity"/>
    <property type="evidence" value="ECO:0007669"/>
    <property type="project" value="TreeGrafter"/>
</dbReference>
<evidence type="ECO:0000256" key="1">
    <source>
        <dbReference type="ARBA" id="ARBA00001633"/>
    </source>
</evidence>
<dbReference type="RefSeq" id="WP_133957470.1">
    <property type="nucleotide sequence ID" value="NZ_SORI01000007.1"/>
</dbReference>
<dbReference type="CDD" id="cd00331">
    <property type="entry name" value="IGPS"/>
    <property type="match status" value="1"/>
</dbReference>
<accession>A0A4R8MB24</accession>
<dbReference type="EMBL" id="SORI01000007">
    <property type="protein sequence ID" value="TDY60906.1"/>
    <property type="molecule type" value="Genomic_DNA"/>
</dbReference>
<evidence type="ECO:0000256" key="4">
    <source>
        <dbReference type="ARBA" id="ARBA00022793"/>
    </source>
</evidence>
<keyword evidence="11" id="KW-1185">Reference proteome</keyword>
<dbReference type="PANTHER" id="PTHR22854">
    <property type="entry name" value="TRYPTOPHAN BIOSYNTHESIS PROTEIN"/>
    <property type="match status" value="1"/>
</dbReference>
<protein>
    <recommendedName>
        <fullName evidence="8">Indole-3-glycerol phosphate synthase</fullName>
        <shortName evidence="8">IGPS</shortName>
        <ecNumber evidence="8">4.1.1.48</ecNumber>
    </recommendedName>
</protein>
<evidence type="ECO:0000313" key="11">
    <source>
        <dbReference type="Proteomes" id="UP000295066"/>
    </source>
</evidence>
<dbReference type="SUPFAM" id="SSF51366">
    <property type="entry name" value="Ribulose-phoshate binding barrel"/>
    <property type="match status" value="1"/>
</dbReference>
<evidence type="ECO:0000256" key="2">
    <source>
        <dbReference type="ARBA" id="ARBA00004696"/>
    </source>
</evidence>
<dbReference type="Pfam" id="PF00218">
    <property type="entry name" value="IGPS"/>
    <property type="match status" value="1"/>
</dbReference>
<evidence type="ECO:0000256" key="5">
    <source>
        <dbReference type="ARBA" id="ARBA00022822"/>
    </source>
</evidence>
<sequence>MILDRILKQKLEETAEMTRPSSRMSDALRRGGLSVIGEIKRASPSRGVINGTVDPLKQLRLYEQGGADAVSILTDHSFFGGSADDFRSLRPRTALPLLRKDFILTEVQVYESLFLGADALLLIAAALERKRFGELLSLAYSLGMEVIAEVHTDEELRSILDTEAEIIGINNRNLDDFTVDIRTTERLMEICRQRERAGSRIIVSESGVRTEADADFLADTGVDAVLVGEALMRSGDPSGLIRAFRKKRSVRAA</sequence>
<dbReference type="InterPro" id="IPR013785">
    <property type="entry name" value="Aldolase_TIM"/>
</dbReference>
<dbReference type="InterPro" id="IPR001468">
    <property type="entry name" value="Indole-3-GlycerolPSynthase_CS"/>
</dbReference>
<dbReference type="FunFam" id="3.20.20.70:FF:000024">
    <property type="entry name" value="Indole-3-glycerol phosphate synthase"/>
    <property type="match status" value="1"/>
</dbReference>
<evidence type="ECO:0000256" key="6">
    <source>
        <dbReference type="ARBA" id="ARBA00023141"/>
    </source>
</evidence>
<evidence type="ECO:0000256" key="8">
    <source>
        <dbReference type="HAMAP-Rule" id="MF_00134"/>
    </source>
</evidence>
<dbReference type="Proteomes" id="UP000295066">
    <property type="component" value="Unassembled WGS sequence"/>
</dbReference>
<gene>
    <name evidence="8" type="primary">trpC</name>
    <name evidence="10" type="ORF">C8D99_107113</name>
</gene>
<proteinExistence type="inferred from homology"/>
<name>A0A4R8MB24_9BACT</name>